<dbReference type="Gene3D" id="2.40.100.10">
    <property type="entry name" value="Cyclophilin-like"/>
    <property type="match status" value="1"/>
</dbReference>
<dbReference type="EMBL" id="BKBC01000003">
    <property type="protein sequence ID" value="GEQ19853.1"/>
    <property type="molecule type" value="Genomic_DNA"/>
</dbReference>
<comment type="caution">
    <text evidence="5">The sequence shown here is derived from an EMBL/GenBank/DDBJ whole genome shotgun (WGS) entry which is preliminary data.</text>
</comment>
<dbReference type="SUPFAM" id="SSF50891">
    <property type="entry name" value="Cyclophilin-like"/>
    <property type="match status" value="1"/>
</dbReference>
<proteinExistence type="predicted"/>
<evidence type="ECO:0000313" key="5">
    <source>
        <dbReference type="EMBL" id="GEQ19853.1"/>
    </source>
</evidence>
<dbReference type="SUPFAM" id="SSF160467">
    <property type="entry name" value="PH0987 N-terminal domain-like"/>
    <property type="match status" value="1"/>
</dbReference>
<reference evidence="5 6" key="1">
    <citation type="submission" date="2019-07" db="EMBL/GenBank/DDBJ databases">
        <title>Whole genome shotgun sequence of Clostridium butyricum NBRC 3858.</title>
        <authorList>
            <person name="Hosoyama A."/>
            <person name="Uohara A."/>
            <person name="Ohji S."/>
            <person name="Ichikawa N."/>
        </authorList>
    </citation>
    <scope>NUCLEOTIDE SEQUENCE [LARGE SCALE GENOMIC DNA]</scope>
    <source>
        <strain evidence="5 6">NBRC 3858</strain>
    </source>
</reference>
<accession>A0A512TI78</accession>
<evidence type="ECO:0000313" key="6">
    <source>
        <dbReference type="Proteomes" id="UP000321089"/>
    </source>
</evidence>
<dbReference type="Gene3D" id="3.30.1360.40">
    <property type="match status" value="1"/>
</dbReference>
<gene>
    <name evidence="5" type="primary">kipI</name>
    <name evidence="5" type="ORF">CBU02nite_03590</name>
</gene>
<keyword evidence="3" id="KW-0067">ATP-binding</keyword>
<dbReference type="PANTHER" id="PTHR34698:SF2">
    <property type="entry name" value="5-OXOPROLINASE SUBUNIT B"/>
    <property type="match status" value="1"/>
</dbReference>
<dbReference type="PANTHER" id="PTHR34698">
    <property type="entry name" value="5-OXOPROLINASE SUBUNIT B"/>
    <property type="match status" value="1"/>
</dbReference>
<protein>
    <submittedName>
        <fullName evidence="5">Kinase A inhibitor</fullName>
    </submittedName>
</protein>
<dbReference type="Pfam" id="PF02682">
    <property type="entry name" value="CT_C_D"/>
    <property type="match status" value="1"/>
</dbReference>
<name>A0A512TI78_CLOBU</name>
<keyword evidence="2" id="KW-0378">Hydrolase</keyword>
<keyword evidence="1" id="KW-0547">Nucleotide-binding</keyword>
<dbReference type="InterPro" id="IPR029000">
    <property type="entry name" value="Cyclophilin-like_dom_sf"/>
</dbReference>
<dbReference type="NCBIfam" id="TIGR00370">
    <property type="entry name" value="5-oxoprolinase subunit PxpB"/>
    <property type="match status" value="1"/>
</dbReference>
<dbReference type="Proteomes" id="UP000321089">
    <property type="component" value="Unassembled WGS sequence"/>
</dbReference>
<dbReference type="SMART" id="SM00796">
    <property type="entry name" value="AHS1"/>
    <property type="match status" value="1"/>
</dbReference>
<dbReference type="GO" id="GO:0005524">
    <property type="term" value="F:ATP binding"/>
    <property type="evidence" value="ECO:0007669"/>
    <property type="project" value="UniProtKB-KW"/>
</dbReference>
<evidence type="ECO:0000256" key="1">
    <source>
        <dbReference type="ARBA" id="ARBA00022741"/>
    </source>
</evidence>
<dbReference type="InterPro" id="IPR010016">
    <property type="entry name" value="PxpB"/>
</dbReference>
<organism evidence="5 6">
    <name type="scientific">Clostridium butyricum</name>
    <dbReference type="NCBI Taxonomy" id="1492"/>
    <lineage>
        <taxon>Bacteria</taxon>
        <taxon>Bacillati</taxon>
        <taxon>Bacillota</taxon>
        <taxon>Clostridia</taxon>
        <taxon>Eubacteriales</taxon>
        <taxon>Clostridiaceae</taxon>
        <taxon>Clostridium</taxon>
    </lineage>
</organism>
<dbReference type="RefSeq" id="WP_146867854.1">
    <property type="nucleotide sequence ID" value="NZ_BKBC01000003.1"/>
</dbReference>
<evidence type="ECO:0000256" key="3">
    <source>
        <dbReference type="ARBA" id="ARBA00022840"/>
    </source>
</evidence>
<sequence length="235" mass="26740">MEELNFDIVQVSENCVLIEFGNKISEDINKTIRILCEYLDMKSFYGLIEYIPYFSSVSLIYDPLKIKGKESFKFVKEKVEDILLNLDFSHDYTENIVEIPVYYGGKFGPDIEHVAEVNNITVDDVINIHSNGKYLVYMIGFAPGFPYLGGLSEKLRTPRRKTPRLAIPQGSVGIAGMQTGVYPIETPGGWQIIGQTPIKLFDINRENKTLLKCGDIAKFCPISYEEYLKIKEKIS</sequence>
<evidence type="ECO:0000259" key="4">
    <source>
        <dbReference type="SMART" id="SM00796"/>
    </source>
</evidence>
<feature type="domain" description="Carboxyltransferase" evidence="4">
    <location>
        <begin position="6"/>
        <end position="211"/>
    </location>
</feature>
<dbReference type="InterPro" id="IPR003833">
    <property type="entry name" value="CT_C_D"/>
</dbReference>
<evidence type="ECO:0000256" key="2">
    <source>
        <dbReference type="ARBA" id="ARBA00022801"/>
    </source>
</evidence>
<dbReference type="AlphaFoldDB" id="A0A512TI78"/>
<dbReference type="GO" id="GO:0016787">
    <property type="term" value="F:hydrolase activity"/>
    <property type="evidence" value="ECO:0007669"/>
    <property type="project" value="UniProtKB-KW"/>
</dbReference>